<dbReference type="GO" id="GO:0008270">
    <property type="term" value="F:zinc ion binding"/>
    <property type="evidence" value="ECO:0007669"/>
    <property type="project" value="UniProtKB-KW"/>
</dbReference>
<dbReference type="SUPFAM" id="SSF57756">
    <property type="entry name" value="Retrovirus zinc finger-like domains"/>
    <property type="match status" value="1"/>
</dbReference>
<feature type="compositionally biased region" description="Basic and acidic residues" evidence="2">
    <location>
        <begin position="65"/>
        <end position="74"/>
    </location>
</feature>
<gene>
    <name evidence="4" type="ORF">SHERM_24501</name>
</gene>
<keyword evidence="1" id="KW-0862">Zinc</keyword>
<dbReference type="PROSITE" id="PS50158">
    <property type="entry name" value="ZF_CCHC"/>
    <property type="match status" value="1"/>
</dbReference>
<protein>
    <recommendedName>
        <fullName evidence="3">CCHC-type domain-containing protein</fullName>
    </recommendedName>
</protein>
<evidence type="ECO:0000313" key="4">
    <source>
        <dbReference type="EMBL" id="CAA0828806.1"/>
    </source>
</evidence>
<dbReference type="AlphaFoldDB" id="A0A9N7NHD7"/>
<evidence type="ECO:0000256" key="2">
    <source>
        <dbReference type="SAM" id="MobiDB-lite"/>
    </source>
</evidence>
<evidence type="ECO:0000259" key="3">
    <source>
        <dbReference type="PROSITE" id="PS50158"/>
    </source>
</evidence>
<keyword evidence="5" id="KW-1185">Reference proteome</keyword>
<proteinExistence type="predicted"/>
<dbReference type="InterPro" id="IPR036875">
    <property type="entry name" value="Znf_CCHC_sf"/>
</dbReference>
<keyword evidence="1" id="KW-0479">Metal-binding</keyword>
<dbReference type="InterPro" id="IPR001878">
    <property type="entry name" value="Znf_CCHC"/>
</dbReference>
<feature type="non-terminal residue" evidence="4">
    <location>
        <position position="1"/>
    </location>
</feature>
<organism evidence="4 5">
    <name type="scientific">Striga hermonthica</name>
    <name type="common">Purple witchweed</name>
    <name type="synonym">Buchnera hermonthica</name>
    <dbReference type="NCBI Taxonomy" id="68872"/>
    <lineage>
        <taxon>Eukaryota</taxon>
        <taxon>Viridiplantae</taxon>
        <taxon>Streptophyta</taxon>
        <taxon>Embryophyta</taxon>
        <taxon>Tracheophyta</taxon>
        <taxon>Spermatophyta</taxon>
        <taxon>Magnoliopsida</taxon>
        <taxon>eudicotyledons</taxon>
        <taxon>Gunneridae</taxon>
        <taxon>Pentapetalae</taxon>
        <taxon>asterids</taxon>
        <taxon>lamiids</taxon>
        <taxon>Lamiales</taxon>
        <taxon>Orobanchaceae</taxon>
        <taxon>Buchnereae</taxon>
        <taxon>Striga</taxon>
    </lineage>
</organism>
<feature type="domain" description="CCHC-type" evidence="3">
    <location>
        <begin position="49"/>
        <end position="64"/>
    </location>
</feature>
<dbReference type="GO" id="GO:0003676">
    <property type="term" value="F:nucleic acid binding"/>
    <property type="evidence" value="ECO:0007669"/>
    <property type="project" value="InterPro"/>
</dbReference>
<feature type="compositionally biased region" description="Basic and acidic residues" evidence="2">
    <location>
        <begin position="1"/>
        <end position="11"/>
    </location>
</feature>
<keyword evidence="1" id="KW-0863">Zinc-finger</keyword>
<name>A0A9N7NHD7_STRHE</name>
<dbReference type="EMBL" id="CACSLK010027752">
    <property type="protein sequence ID" value="CAA0828806.1"/>
    <property type="molecule type" value="Genomic_DNA"/>
</dbReference>
<evidence type="ECO:0000256" key="1">
    <source>
        <dbReference type="PROSITE-ProRule" id="PRU00047"/>
    </source>
</evidence>
<accession>A0A9N7NHD7</accession>
<dbReference type="OrthoDB" id="1939383at2759"/>
<feature type="region of interest" description="Disordered" evidence="2">
    <location>
        <begin position="1"/>
        <end position="86"/>
    </location>
</feature>
<dbReference type="Proteomes" id="UP001153555">
    <property type="component" value="Unassembled WGS sequence"/>
</dbReference>
<reference evidence="4" key="1">
    <citation type="submission" date="2019-12" db="EMBL/GenBank/DDBJ databases">
        <authorList>
            <person name="Scholes J."/>
        </authorList>
    </citation>
    <scope>NUCLEOTIDE SEQUENCE</scope>
</reference>
<sequence>PHFWPKSDREPILPPRYTRPAGRPKKLRGKDPIEDKKAHKAKRRYGPTKCKNCGDLGHNKRTCKTTRDNQEGEPSRGAGSLPRPTFPNEEQVVTLDWAPSRHTVQQHRINPVGSGNRGQLPQHDPSFAPAEHMSLSSTGPTRWRSRWLCASPSRPPARWQLDIQNHDFIVVHQDKLS</sequence>
<evidence type="ECO:0000313" key="5">
    <source>
        <dbReference type="Proteomes" id="UP001153555"/>
    </source>
</evidence>
<comment type="caution">
    <text evidence="4">The sequence shown here is derived from an EMBL/GenBank/DDBJ whole genome shotgun (WGS) entry which is preliminary data.</text>
</comment>